<sequence>MVRVTENFASEGPLSPPIREALLAAFDQGWADPKKLSQAASRAAILRNQSIENIAGKLSIPTASVEILGEPSLGHFLAIAGFMQSGSPFAYSSIDKGKVRAIARTQGVQSIEIPVTQDGQIKYPDSLPEKTTLSLQIANGETGIVQGKFHGAEKARFISVDATSSGTRTPLPPRWDSALFDARSWNGPAGISILAISNRADFTYPLPHIAPINSPGSYSLPLLIASSIALDVFQDAKAEMRRYLVEGLQKIEGVEIVGLDAPSLNHLLSCVVLGVRNEVIVRELASQGIDLDAGSACSPADLQPSHVIAAMGYPTDGQLRFTLRSEITQNEVDKLLTSLKAVIDRERKS</sequence>
<dbReference type="Pfam" id="PF00266">
    <property type="entry name" value="Aminotran_5"/>
    <property type="match status" value="1"/>
</dbReference>
<accession>A0A6J5YHR6</accession>
<evidence type="ECO:0000259" key="3">
    <source>
        <dbReference type="Pfam" id="PF00266"/>
    </source>
</evidence>
<evidence type="ECO:0000256" key="2">
    <source>
        <dbReference type="ARBA" id="ARBA00006490"/>
    </source>
</evidence>
<gene>
    <name evidence="4" type="ORF">UFOPK4080_00067</name>
</gene>
<dbReference type="SUPFAM" id="SSF53383">
    <property type="entry name" value="PLP-dependent transferases"/>
    <property type="match status" value="1"/>
</dbReference>
<dbReference type="PANTHER" id="PTHR11601">
    <property type="entry name" value="CYSTEINE DESULFURYLASE FAMILY MEMBER"/>
    <property type="match status" value="1"/>
</dbReference>
<name>A0A6J5YHR6_9ZZZZ</name>
<dbReference type="InterPro" id="IPR015424">
    <property type="entry name" value="PyrdxlP-dep_Trfase"/>
</dbReference>
<reference evidence="4" key="1">
    <citation type="submission" date="2020-05" db="EMBL/GenBank/DDBJ databases">
        <authorList>
            <person name="Chiriac C."/>
            <person name="Salcher M."/>
            <person name="Ghai R."/>
            <person name="Kavagutti S V."/>
        </authorList>
    </citation>
    <scope>NUCLEOTIDE SEQUENCE</scope>
</reference>
<evidence type="ECO:0000313" key="4">
    <source>
        <dbReference type="EMBL" id="CAB4329841.1"/>
    </source>
</evidence>
<dbReference type="EMBL" id="CAESAG010000003">
    <property type="protein sequence ID" value="CAB4329841.1"/>
    <property type="molecule type" value="Genomic_DNA"/>
</dbReference>
<proteinExistence type="inferred from homology"/>
<comment type="cofactor">
    <cofactor evidence="1">
        <name>pyridoxal 5'-phosphate</name>
        <dbReference type="ChEBI" id="CHEBI:597326"/>
    </cofactor>
</comment>
<organism evidence="4">
    <name type="scientific">freshwater metagenome</name>
    <dbReference type="NCBI Taxonomy" id="449393"/>
    <lineage>
        <taxon>unclassified sequences</taxon>
        <taxon>metagenomes</taxon>
        <taxon>ecological metagenomes</taxon>
    </lineage>
</organism>
<dbReference type="InterPro" id="IPR015421">
    <property type="entry name" value="PyrdxlP-dep_Trfase_major"/>
</dbReference>
<feature type="domain" description="Aminotransferase class V" evidence="3">
    <location>
        <begin position="226"/>
        <end position="335"/>
    </location>
</feature>
<dbReference type="Gene3D" id="3.90.1150.10">
    <property type="entry name" value="Aspartate Aminotransferase, domain 1"/>
    <property type="match status" value="1"/>
</dbReference>
<dbReference type="InterPro" id="IPR000192">
    <property type="entry name" value="Aminotrans_V_dom"/>
</dbReference>
<dbReference type="PANTHER" id="PTHR11601:SF34">
    <property type="entry name" value="CYSTEINE DESULFURASE"/>
    <property type="match status" value="1"/>
</dbReference>
<protein>
    <submittedName>
        <fullName evidence="4">Unannotated protein</fullName>
    </submittedName>
</protein>
<dbReference type="AlphaFoldDB" id="A0A6J5YHR6"/>
<dbReference type="Gene3D" id="3.40.640.10">
    <property type="entry name" value="Type I PLP-dependent aspartate aminotransferase-like (Major domain)"/>
    <property type="match status" value="1"/>
</dbReference>
<evidence type="ECO:0000256" key="1">
    <source>
        <dbReference type="ARBA" id="ARBA00001933"/>
    </source>
</evidence>
<dbReference type="InterPro" id="IPR015422">
    <property type="entry name" value="PyrdxlP-dep_Trfase_small"/>
</dbReference>
<comment type="similarity">
    <text evidence="2">Belongs to the class-V pyridoxal-phosphate-dependent aminotransferase family. NifS/IscS subfamily.</text>
</comment>